<organism evidence="1 2">
    <name type="scientific">Chitinilyticum piscinae</name>
    <dbReference type="NCBI Taxonomy" id="2866724"/>
    <lineage>
        <taxon>Bacteria</taxon>
        <taxon>Pseudomonadati</taxon>
        <taxon>Pseudomonadota</taxon>
        <taxon>Betaproteobacteria</taxon>
        <taxon>Neisseriales</taxon>
        <taxon>Chitinibacteraceae</taxon>
        <taxon>Chitinilyticum</taxon>
    </lineage>
</organism>
<evidence type="ECO:0008006" key="3">
    <source>
        <dbReference type="Google" id="ProtNLM"/>
    </source>
</evidence>
<evidence type="ECO:0000313" key="1">
    <source>
        <dbReference type="EMBL" id="MBE9610412.1"/>
    </source>
</evidence>
<evidence type="ECO:0000313" key="2">
    <source>
        <dbReference type="Proteomes" id="UP000604481"/>
    </source>
</evidence>
<dbReference type="RefSeq" id="WP_194116959.1">
    <property type="nucleotide sequence ID" value="NZ_JADFUA010000009.1"/>
</dbReference>
<dbReference type="AlphaFoldDB" id="A0A8J7FLR7"/>
<proteinExistence type="predicted"/>
<protein>
    <recommendedName>
        <fullName evidence="3">DUF695 domain-containing protein</fullName>
    </recommendedName>
</protein>
<dbReference type="Proteomes" id="UP000604481">
    <property type="component" value="Unassembled WGS sequence"/>
</dbReference>
<name>A0A8J7FLR7_9NEIS</name>
<reference evidence="1 2" key="1">
    <citation type="submission" date="2020-10" db="EMBL/GenBank/DDBJ databases">
        <title>The genome sequence of Chitinilyticum litopenaei 4Y14.</title>
        <authorList>
            <person name="Liu Y."/>
        </authorList>
    </citation>
    <scope>NUCLEOTIDE SEQUENCE [LARGE SCALE GENOMIC DNA]</scope>
    <source>
        <strain evidence="1 2">4Y14</strain>
    </source>
</reference>
<accession>A0A8J7FLR7</accession>
<sequence>MRWLTDTPALPDETAAREAIQSRIAAWWNAFERDHARINALFSGNRDPEADLARRMETEFDLPAWMQTHLSSIHDGIYWEFGPAIRQSGHRLAITAEDDLALRPLISAILEAAPKLPGWEFYPERIAESAEQVRLTVEARTGTPFGVVGIAFVPGEWGRIDARIQITEELAADTELADDQAWLTLLTLLGEHATFDWFGYFDLFTEGDDFMALDAARSHWHVLQAERRAAIAPVPRQIHDDQTGCGVYELNPDAADDYPKRRDLLVGIYTQQELVDSLLRDRDFHSPRLLPAGYLLCYLKIDGCEGLDDCEFADRGEIEDAVTEVLEASGYGIVCGGGTGLRYSYIDLILNDWRAAAPLLRQRLQQGGINPRSWLLFADAALEKEWIGIYDHTPCPPRETDHLPCNA</sequence>
<dbReference type="EMBL" id="JADFUA010000009">
    <property type="protein sequence ID" value="MBE9610412.1"/>
    <property type="molecule type" value="Genomic_DNA"/>
</dbReference>
<keyword evidence="2" id="KW-1185">Reference proteome</keyword>
<comment type="caution">
    <text evidence="1">The sequence shown here is derived from an EMBL/GenBank/DDBJ whole genome shotgun (WGS) entry which is preliminary data.</text>
</comment>
<gene>
    <name evidence="1" type="ORF">INR99_13810</name>
</gene>